<dbReference type="Proteomes" id="UP000828048">
    <property type="component" value="Chromosome 3"/>
</dbReference>
<dbReference type="EMBL" id="CM037153">
    <property type="protein sequence ID" value="KAH7857897.1"/>
    <property type="molecule type" value="Genomic_DNA"/>
</dbReference>
<keyword evidence="2" id="KW-1185">Reference proteome</keyword>
<accession>A0ACB7YW97</accession>
<evidence type="ECO:0000313" key="2">
    <source>
        <dbReference type="Proteomes" id="UP000828048"/>
    </source>
</evidence>
<evidence type="ECO:0000313" key="1">
    <source>
        <dbReference type="EMBL" id="KAH7857897.1"/>
    </source>
</evidence>
<proteinExistence type="predicted"/>
<gene>
    <name evidence="1" type="ORF">Vadar_017706</name>
</gene>
<comment type="caution">
    <text evidence="1">The sequence shown here is derived from an EMBL/GenBank/DDBJ whole genome shotgun (WGS) entry which is preliminary data.</text>
</comment>
<reference evidence="1 2" key="1">
    <citation type="journal article" date="2021" name="Hortic Res">
        <title>High-quality reference genome and annotation aids understanding of berry development for evergreen blueberry (Vaccinium darrowii).</title>
        <authorList>
            <person name="Yu J."/>
            <person name="Hulse-Kemp A.M."/>
            <person name="Babiker E."/>
            <person name="Staton M."/>
        </authorList>
    </citation>
    <scope>NUCLEOTIDE SEQUENCE [LARGE SCALE GENOMIC DNA]</scope>
    <source>
        <strain evidence="2">cv. NJ 8807/NJ 8810</strain>
        <tissue evidence="1">Young leaf</tissue>
    </source>
</reference>
<sequence length="136" mass="14807">MEMQNRSRALLPSSLSNGFSAFVCGLSTPSLTRLWSVVFGTCIASAIDQILVRSVNFSAEIALMSNCTRFRPTRPRKLGDASTVSPLAIQEFALCKIALIVLGSTENIAATSLRHPLFNFPDALFDNRISKICSHS</sequence>
<organism evidence="1 2">
    <name type="scientific">Vaccinium darrowii</name>
    <dbReference type="NCBI Taxonomy" id="229202"/>
    <lineage>
        <taxon>Eukaryota</taxon>
        <taxon>Viridiplantae</taxon>
        <taxon>Streptophyta</taxon>
        <taxon>Embryophyta</taxon>
        <taxon>Tracheophyta</taxon>
        <taxon>Spermatophyta</taxon>
        <taxon>Magnoliopsida</taxon>
        <taxon>eudicotyledons</taxon>
        <taxon>Gunneridae</taxon>
        <taxon>Pentapetalae</taxon>
        <taxon>asterids</taxon>
        <taxon>Ericales</taxon>
        <taxon>Ericaceae</taxon>
        <taxon>Vaccinioideae</taxon>
        <taxon>Vaccinieae</taxon>
        <taxon>Vaccinium</taxon>
    </lineage>
</organism>
<name>A0ACB7YW97_9ERIC</name>
<protein>
    <submittedName>
        <fullName evidence="1">Uncharacterized protein</fullName>
    </submittedName>
</protein>